<feature type="modified residue" description="Phosphohistidine" evidence="9">
    <location>
        <position position="1153"/>
    </location>
</feature>
<dbReference type="Gene3D" id="1.20.120.160">
    <property type="entry name" value="HPT domain"/>
    <property type="match status" value="6"/>
</dbReference>
<evidence type="ECO:0000259" key="13">
    <source>
        <dbReference type="PROSITE" id="PS50110"/>
    </source>
</evidence>
<feature type="domain" description="HPt" evidence="15">
    <location>
        <begin position="1611"/>
        <end position="1715"/>
    </location>
</feature>
<dbReference type="InterPro" id="IPR004105">
    <property type="entry name" value="CheA-like_dim"/>
</dbReference>
<dbReference type="CDD" id="cd00088">
    <property type="entry name" value="HPT"/>
    <property type="match status" value="4"/>
</dbReference>
<dbReference type="SUPFAM" id="SSF47226">
    <property type="entry name" value="Histidine-containing phosphotransfer domain, HPT domain"/>
    <property type="match status" value="7"/>
</dbReference>
<dbReference type="SUPFAM" id="SSF50341">
    <property type="entry name" value="CheW-like"/>
    <property type="match status" value="1"/>
</dbReference>
<dbReference type="PROSITE" id="PS50894">
    <property type="entry name" value="HPT"/>
    <property type="match status" value="5"/>
</dbReference>
<sequence>MSDNHNFLALDWVKSEIQETLKQAQQALEAYITNPSDVAKLRFCLAYLHQVCGTLQMVEFFGAALLAEEMEKLCLSLVNNKVSDTQQAHHALIEAMLQLPAYLERLQIAKRDTPFVLLPTINALRIAHDETPLSELALFKPDFSRVFSVLGQSGVAANPAALKKLRHGYQLSLLGIIRQQQLQQQYEQLLVIFEKLSLFMGAKALQALWQVASALVEGLMHNHIPLTPAIKTLLGEVEQELRKFAVYPQHTPTLDLLKNILYYLAKSRGESYRIVAMRALYRLDEALPTLDVVEAEKEKLAAPDRHAMQSVIKSVSDELAGVKETIDDLTYSDHPNIRALEPLLPVLRQVSSTLQVLGLAHLQRSISEQVRTLNKALNFGVLPEGALLVVASALIEVESSLQQLTEEQVFAIGDSDFGGNAMIDQLSAAQGAVLRESRTALEKAKECIVEYISSQWSPQYLQELPNLLSTVRGGLTMLDLARPAQILARLSEFIQHHLLSDDYRPSWSEMDTLADVISSVEYYLERVANHHQNNNLLDLAAQSLEKLGYGLVLVPPPEPVARRAEAKTPAEKELPEIDFGTLPESTLEKTLLNMPAVPLDEPMDLEKIDQRNPDVDHVLDMEKTLVSMPALNIPLASDDLAELTQQLEDSDSRTQINMPAIKELEPTKSATEPDENLFSSTLTFDAEAILGDMSFSPKSKHVEPASSEPVAPQPVRFDDTESMYSDSEDLAPTLVNMQIPAALLNMTVTDNPQSAPPVAVDVPSEPVIEAEQTLEMTVTMTQEPELVTPSTPAISQMPVSKAAPVLRFEISAVVPEDDFSEDDEIREIFIEEAEEVLETIHTYLPKWAANYENKSALTEVRRGFHTLKGSGRMVGAKVTAELAWSIENMLNRVIDKTATTTPAMMTLIQNVVSVVPDLIANFQQKETPSIATPALMTAAEMFAKAQTVSMEDVEWALAVARHQVSLEPIEDHISSEEPEVTSAEAFAETVVIQPAASVTMPADTTADELTFENMTIPDLPALALSDVKDLTEEAELSEAVYIETDLMDEDFAVPMDLGEEAALTPSPALFAQNDKPETTISTNVEPVKLAAPILDVPQHIAMPEDDFSQDDEIREIFIEEVEEVLETINTYFPKWAANFDNNAALTEFRRGFHTLKGSGRMVGAKVEGELAWGIENMLNRVIDKTTKPSAEMVRLITEVINVIPELISNFQNKETPRLNTSPLMSIADHFARAQVVSIAQIEAAVACANGQTGVAQQTEAAIEPLVPDVESANESVEIDLEAVAESSEQAEDNEDEDLSDAFEELAASLADMPTATIATENEHLQDPVLIDIFTTEANSYLDEIANYLAHLPAQYNAMPVTDQILRALHTLRGSAGMAGVKTVAEIAAPMEHLFKDLRTQGRGLQAKHMELLSETHRLIKQSINDVSQGGAGTVAERHSLISRIEQVAHASVSDDAITAPITTNTAGLVASFIDLGIELLLDAPWELSGWLQSPEHDDIIQSLLRELELLAPAAKQSAVSPLSELADQLICVYRFVAEDTTKALANEQLLEDLSSAHDEIINIFDTLAACQTVQANPKLMARLREWGGAPVQLATTTDTFAAYVPAEAEIDDGADAELLAIFLEEAEEVLTAADDELTNWRNNLEDKQPLRVLQRHLHTLKGGARMAVVTSLGDLGHELEFLYEDLVNNRYQATQVLLDLLQRCHDRLAQMIEDLQREGRCKYAKDLVTVIDLYRHTPKDTVILDFFSLAAGGSTKAAMPTSTQPSAALPESQATSVQNLEAATISTMPSVASPVEVLAEDLDPELLAIFLEEAQEIVDETNASLQAWVQEPANIAPVQILQRGLHTLKGGARMSGVNSLGDLAHEMENIYEGVCQLRYQGGTEVFALLQRCHDRIADAVDKLQKEGKSLAVTDLVEQLKRYLASPQSYVDSQPTIVPAIKMPVPTVETKSSVSEVPVAEEAPKLPVLSSGVMPSMTGNFRQATNVQQAAQEMIRVSSELMEKLINLAGETSIVRSRVEMGVHSFGQTVEEMGATVQRLVDQLRRMEGELEVQILAKHTQEGGKYEDFDPLEMDQYSSLNQLSKSLSESASDLFDIKATLIEKARDTETLLLQQSRLNTELQEGLMSSRMVPFSRLVPRLQRIVRQTSGELRKPAELYVINAEGEMDRTLLERIVAPLEHMLRNAVDHGLENPAERAAAGKEAMGRVTLSIGREGGEIVLTLADDGKGVNIDAVRKKAIERGLLDENSTISERELLQFIFHAGFSTAQKVTQISGRGVGMDVVQSEIKQLGGTVVIQSEQGKGTTFVMRLPFTVAVSRALMVRIGEDVYAIPLSQIEGIVRASPYELETYYAPNAPAFEYANIGYKLHYLGEFVHGIRVPSLFGQTLPLPILLVRGADQRVAIQVDQLIGSREIVVKSVGAQLASVAGISGATILGDGSVVIILDTIAMLRAAALQKPRQKQVVEETTPAVQERSTRTVMVVDDSVTVRKVTSRLLERHGYDVVLAKDGLDAITKLEEIRPDIMLLDIEMPRMDGFEVASLVRHNPNLLGLPIIMITSRTGEKHRERAFQIGVNAYMGKPFQEQQLLETIAELLATVSER</sequence>
<dbReference type="InterPro" id="IPR051315">
    <property type="entry name" value="Bact_Chemotaxis_CheA"/>
</dbReference>
<dbReference type="Pfam" id="PF01584">
    <property type="entry name" value="CheW"/>
    <property type="match status" value="1"/>
</dbReference>
<dbReference type="PROSITE" id="PS50109">
    <property type="entry name" value="HIS_KIN"/>
    <property type="match status" value="1"/>
</dbReference>
<dbReference type="PANTHER" id="PTHR43395:SF8">
    <property type="entry name" value="HISTIDINE KINASE"/>
    <property type="match status" value="1"/>
</dbReference>
<dbReference type="InterPro" id="IPR008207">
    <property type="entry name" value="Sig_transdc_His_kin_Hpt_dom"/>
</dbReference>
<dbReference type="Pfam" id="PF26379">
    <property type="entry name" value="FimL_2nd"/>
    <property type="match status" value="1"/>
</dbReference>
<dbReference type="InterPro" id="IPR005467">
    <property type="entry name" value="His_kinase_dom"/>
</dbReference>
<feature type="domain" description="HPt" evidence="15">
    <location>
        <begin position="1322"/>
        <end position="1426"/>
    </location>
</feature>
<evidence type="ECO:0000256" key="9">
    <source>
        <dbReference type="PROSITE-ProRule" id="PRU00110"/>
    </source>
</evidence>
<dbReference type="RefSeq" id="WP_107866555.1">
    <property type="nucleotide sequence ID" value="NZ_QAON01000015.1"/>
</dbReference>
<accession>A0A2T5IVP1</accession>
<dbReference type="SMART" id="SM00073">
    <property type="entry name" value="HPT"/>
    <property type="match status" value="5"/>
</dbReference>
<dbReference type="Gene3D" id="3.30.565.10">
    <property type="entry name" value="Histidine kinase-like ATPase, C-terminal domain"/>
    <property type="match status" value="1"/>
</dbReference>
<evidence type="ECO:0000256" key="4">
    <source>
        <dbReference type="ARBA" id="ARBA00022553"/>
    </source>
</evidence>
<dbReference type="SMART" id="SM01231">
    <property type="entry name" value="H-kinase_dim"/>
    <property type="match status" value="1"/>
</dbReference>
<evidence type="ECO:0000256" key="1">
    <source>
        <dbReference type="ARBA" id="ARBA00000085"/>
    </source>
</evidence>
<feature type="modified residue" description="4-aspartylphosphate" evidence="10">
    <location>
        <position position="2527"/>
    </location>
</feature>
<organism evidence="16 17">
    <name type="scientific">Agitococcus lubricus</name>
    <dbReference type="NCBI Taxonomy" id="1077255"/>
    <lineage>
        <taxon>Bacteria</taxon>
        <taxon>Pseudomonadati</taxon>
        <taxon>Pseudomonadota</taxon>
        <taxon>Gammaproteobacteria</taxon>
        <taxon>Moraxellales</taxon>
        <taxon>Moraxellaceae</taxon>
        <taxon>Agitococcus</taxon>
    </lineage>
</organism>
<evidence type="ECO:0000259" key="15">
    <source>
        <dbReference type="PROSITE" id="PS50894"/>
    </source>
</evidence>
<comment type="catalytic activity">
    <reaction evidence="1">
        <text>ATP + protein L-histidine = ADP + protein N-phospho-L-histidine.</text>
        <dbReference type="EC" id="2.7.13.3"/>
    </reaction>
</comment>
<dbReference type="Proteomes" id="UP000244223">
    <property type="component" value="Unassembled WGS sequence"/>
</dbReference>
<comment type="function">
    <text evidence="8">Involved in the transmission of sensory signals from the chemoreceptors to the flagellar motors. CheA is autophosphorylated; it can transfer its phosphate group to either CheB or CheY.</text>
</comment>
<dbReference type="SUPFAM" id="SSF55874">
    <property type="entry name" value="ATPase domain of HSP90 chaperone/DNA topoisomerase II/histidine kinase"/>
    <property type="match status" value="1"/>
</dbReference>
<reference evidence="16 17" key="1">
    <citation type="submission" date="2018-04" db="EMBL/GenBank/DDBJ databases">
        <title>Genomic Encyclopedia of Archaeal and Bacterial Type Strains, Phase II (KMG-II): from individual species to whole genera.</title>
        <authorList>
            <person name="Goeker M."/>
        </authorList>
    </citation>
    <scope>NUCLEOTIDE SEQUENCE [LARGE SCALE GENOMIC DNA]</scope>
    <source>
        <strain evidence="16 17">DSM 5822</strain>
    </source>
</reference>
<name>A0A2T5IVP1_9GAMM</name>
<feature type="region of interest" description="Disordered" evidence="11">
    <location>
        <begin position="698"/>
        <end position="717"/>
    </location>
</feature>
<keyword evidence="6 16" id="KW-0418">Kinase</keyword>
<evidence type="ECO:0000313" key="16">
    <source>
        <dbReference type="EMBL" id="PTQ87947.1"/>
    </source>
</evidence>
<evidence type="ECO:0000256" key="2">
    <source>
        <dbReference type="ARBA" id="ARBA00012438"/>
    </source>
</evidence>
<dbReference type="PANTHER" id="PTHR43395">
    <property type="entry name" value="SENSOR HISTIDINE KINASE CHEA"/>
    <property type="match status" value="1"/>
</dbReference>
<evidence type="ECO:0000259" key="14">
    <source>
        <dbReference type="PROSITE" id="PS50851"/>
    </source>
</evidence>
<evidence type="ECO:0000256" key="3">
    <source>
        <dbReference type="ARBA" id="ARBA00021495"/>
    </source>
</evidence>
<dbReference type="EMBL" id="QAON01000015">
    <property type="protein sequence ID" value="PTQ87947.1"/>
    <property type="molecule type" value="Genomic_DNA"/>
</dbReference>
<dbReference type="EC" id="2.7.13.3" evidence="2"/>
<dbReference type="InterPro" id="IPR001789">
    <property type="entry name" value="Sig_transdc_resp-reg_receiver"/>
</dbReference>
<feature type="domain" description="HPt" evidence="15">
    <location>
        <begin position="818"/>
        <end position="922"/>
    </location>
</feature>
<dbReference type="Pfam" id="PF00072">
    <property type="entry name" value="Response_reg"/>
    <property type="match status" value="1"/>
</dbReference>
<feature type="modified residue" description="Phosphohistidine" evidence="9">
    <location>
        <position position="1846"/>
    </location>
</feature>
<feature type="domain" description="HPt" evidence="15">
    <location>
        <begin position="1799"/>
        <end position="1903"/>
    </location>
</feature>
<gene>
    <name evidence="16" type="ORF">C8N29_11532</name>
</gene>
<dbReference type="SMART" id="SM00448">
    <property type="entry name" value="REC"/>
    <property type="match status" value="1"/>
</dbReference>
<dbReference type="Gene3D" id="3.40.50.2300">
    <property type="match status" value="1"/>
</dbReference>
<keyword evidence="7" id="KW-0902">Two-component regulatory system</keyword>
<dbReference type="SMART" id="SM00387">
    <property type="entry name" value="HATPase_c"/>
    <property type="match status" value="1"/>
</dbReference>
<evidence type="ECO:0000256" key="7">
    <source>
        <dbReference type="ARBA" id="ARBA00023012"/>
    </source>
</evidence>
<protein>
    <recommendedName>
        <fullName evidence="3">Chemotaxis protein CheA</fullName>
        <ecNumber evidence="2">2.7.13.3</ecNumber>
    </recommendedName>
</protein>
<dbReference type="GO" id="GO:0005737">
    <property type="term" value="C:cytoplasm"/>
    <property type="evidence" value="ECO:0007669"/>
    <property type="project" value="InterPro"/>
</dbReference>
<dbReference type="CDD" id="cd17546">
    <property type="entry name" value="REC_hyHK_CKI1_RcsC-like"/>
    <property type="match status" value="1"/>
</dbReference>
<dbReference type="OrthoDB" id="9803176at2"/>
<dbReference type="InterPro" id="IPR011006">
    <property type="entry name" value="CheY-like_superfamily"/>
</dbReference>
<feature type="domain" description="CheW-like" evidence="14">
    <location>
        <begin position="2316"/>
        <end position="2455"/>
    </location>
</feature>
<dbReference type="Gene3D" id="2.30.30.40">
    <property type="entry name" value="SH3 Domains"/>
    <property type="match status" value="1"/>
</dbReference>
<evidence type="ECO:0000313" key="17">
    <source>
        <dbReference type="Proteomes" id="UP000244223"/>
    </source>
</evidence>
<dbReference type="InterPro" id="IPR004358">
    <property type="entry name" value="Sig_transdc_His_kin-like_C"/>
</dbReference>
<dbReference type="PRINTS" id="PR00344">
    <property type="entry name" value="BCTRLSENSOR"/>
</dbReference>
<dbReference type="FunFam" id="3.30.565.10:FF:000016">
    <property type="entry name" value="Chemotaxis protein CheA, putative"/>
    <property type="match status" value="1"/>
</dbReference>
<keyword evidence="17" id="KW-1185">Reference proteome</keyword>
<dbReference type="GO" id="GO:0000155">
    <property type="term" value="F:phosphorelay sensor kinase activity"/>
    <property type="evidence" value="ECO:0007669"/>
    <property type="project" value="InterPro"/>
</dbReference>
<dbReference type="InterPro" id="IPR036641">
    <property type="entry name" value="HPT_dom_sf"/>
</dbReference>
<proteinExistence type="predicted"/>
<comment type="caution">
    <text evidence="16">The sequence shown here is derived from an EMBL/GenBank/DDBJ whole genome shotgun (WGS) entry which is preliminary data.</text>
</comment>
<keyword evidence="5" id="KW-0808">Transferase</keyword>
<dbReference type="Pfam" id="PF02518">
    <property type="entry name" value="HATPase_c"/>
    <property type="match status" value="1"/>
</dbReference>
<dbReference type="PROSITE" id="PS50851">
    <property type="entry name" value="CHEW"/>
    <property type="match status" value="1"/>
</dbReference>
<dbReference type="InterPro" id="IPR036890">
    <property type="entry name" value="HATPase_C_sf"/>
</dbReference>
<evidence type="ECO:0000256" key="5">
    <source>
        <dbReference type="ARBA" id="ARBA00022679"/>
    </source>
</evidence>
<dbReference type="InterPro" id="IPR058661">
    <property type="entry name" value="FimL_2nd"/>
</dbReference>
<dbReference type="Pfam" id="PF01627">
    <property type="entry name" value="Hpt"/>
    <property type="match status" value="6"/>
</dbReference>
<evidence type="ECO:0000256" key="8">
    <source>
        <dbReference type="ARBA" id="ARBA00035100"/>
    </source>
</evidence>
<feature type="modified residue" description="Phosphohistidine" evidence="9">
    <location>
        <position position="1369"/>
    </location>
</feature>
<feature type="modified residue" description="Phosphohistidine" evidence="9">
    <location>
        <position position="865"/>
    </location>
</feature>
<keyword evidence="4 10" id="KW-0597">Phosphoprotein</keyword>
<dbReference type="InterPro" id="IPR002545">
    <property type="entry name" value="CheW-lke_dom"/>
</dbReference>
<feature type="domain" description="HPt" evidence="15">
    <location>
        <begin position="1106"/>
        <end position="1210"/>
    </location>
</feature>
<evidence type="ECO:0000256" key="10">
    <source>
        <dbReference type="PROSITE-ProRule" id="PRU00169"/>
    </source>
</evidence>
<dbReference type="CDD" id="cd16916">
    <property type="entry name" value="HATPase_CheA-like"/>
    <property type="match status" value="1"/>
</dbReference>
<dbReference type="SUPFAM" id="SSF52172">
    <property type="entry name" value="CheY-like"/>
    <property type="match status" value="1"/>
</dbReference>
<dbReference type="GO" id="GO:0006935">
    <property type="term" value="P:chemotaxis"/>
    <property type="evidence" value="ECO:0007669"/>
    <property type="project" value="InterPro"/>
</dbReference>
<feature type="domain" description="Response regulatory" evidence="13">
    <location>
        <begin position="2478"/>
        <end position="2594"/>
    </location>
</feature>
<evidence type="ECO:0000256" key="11">
    <source>
        <dbReference type="SAM" id="MobiDB-lite"/>
    </source>
</evidence>
<evidence type="ECO:0000256" key="6">
    <source>
        <dbReference type="ARBA" id="ARBA00022777"/>
    </source>
</evidence>
<feature type="modified residue" description="Phosphohistidine" evidence="9">
    <location>
        <position position="1658"/>
    </location>
</feature>
<dbReference type="PROSITE" id="PS50110">
    <property type="entry name" value="RESPONSE_REGULATORY"/>
    <property type="match status" value="1"/>
</dbReference>
<dbReference type="SMART" id="SM00260">
    <property type="entry name" value="CheW"/>
    <property type="match status" value="1"/>
</dbReference>
<evidence type="ECO:0000259" key="12">
    <source>
        <dbReference type="PROSITE" id="PS50109"/>
    </source>
</evidence>
<dbReference type="InterPro" id="IPR003594">
    <property type="entry name" value="HATPase_dom"/>
</dbReference>
<dbReference type="InterPro" id="IPR036061">
    <property type="entry name" value="CheW-like_dom_sf"/>
</dbReference>
<feature type="domain" description="Histidine kinase" evidence="12">
    <location>
        <begin position="2178"/>
        <end position="2314"/>
    </location>
</feature>